<evidence type="ECO:0000313" key="3">
    <source>
        <dbReference type="Proteomes" id="UP000219338"/>
    </source>
</evidence>
<sequence>MPTINEAYECIKSATHDHQKWDQGIASSLNHEKGIQEKDGLLYYDKRIYVPRDHTLCGEIISHCHDHIMAEHPEIKKTKKLVLRDYWWPKLKRDIETYV</sequence>
<dbReference type="OrthoDB" id="2273864at2759"/>
<organism evidence="2 3">
    <name type="scientific">Armillaria ostoyae</name>
    <name type="common">Armillaria root rot fungus</name>
    <dbReference type="NCBI Taxonomy" id="47428"/>
    <lineage>
        <taxon>Eukaryota</taxon>
        <taxon>Fungi</taxon>
        <taxon>Dikarya</taxon>
        <taxon>Basidiomycota</taxon>
        <taxon>Agaricomycotina</taxon>
        <taxon>Agaricomycetes</taxon>
        <taxon>Agaricomycetidae</taxon>
        <taxon>Agaricales</taxon>
        <taxon>Marasmiineae</taxon>
        <taxon>Physalacriaceae</taxon>
        <taxon>Armillaria</taxon>
    </lineage>
</organism>
<feature type="domain" description="Integrase zinc-binding" evidence="1">
    <location>
        <begin position="53"/>
        <end position="99"/>
    </location>
</feature>
<keyword evidence="3" id="KW-1185">Reference proteome</keyword>
<dbReference type="Pfam" id="PF17921">
    <property type="entry name" value="Integrase_H2C2"/>
    <property type="match status" value="1"/>
</dbReference>
<evidence type="ECO:0000259" key="1">
    <source>
        <dbReference type="Pfam" id="PF17921"/>
    </source>
</evidence>
<accession>A0A284QTW4</accession>
<dbReference type="Gene3D" id="1.10.340.70">
    <property type="match status" value="1"/>
</dbReference>
<gene>
    <name evidence="2" type="ORF">ARMOST_03236</name>
</gene>
<dbReference type="InterPro" id="IPR041588">
    <property type="entry name" value="Integrase_H2C2"/>
</dbReference>
<dbReference type="AlphaFoldDB" id="A0A284QTW4"/>
<protein>
    <recommendedName>
        <fullName evidence="1">Integrase zinc-binding domain-containing protein</fullName>
    </recommendedName>
</protein>
<evidence type="ECO:0000313" key="2">
    <source>
        <dbReference type="EMBL" id="SJK99925.1"/>
    </source>
</evidence>
<proteinExistence type="predicted"/>
<dbReference type="Proteomes" id="UP000219338">
    <property type="component" value="Unassembled WGS sequence"/>
</dbReference>
<dbReference type="EMBL" id="FUEG01000002">
    <property type="protein sequence ID" value="SJK99925.1"/>
    <property type="molecule type" value="Genomic_DNA"/>
</dbReference>
<name>A0A284QTW4_ARMOS</name>
<reference evidence="3" key="1">
    <citation type="journal article" date="2017" name="Nat. Ecol. Evol.">
        <title>Genome expansion and lineage-specific genetic innovations in the forest pathogenic fungi Armillaria.</title>
        <authorList>
            <person name="Sipos G."/>
            <person name="Prasanna A.N."/>
            <person name="Walter M.C."/>
            <person name="O'Connor E."/>
            <person name="Balint B."/>
            <person name="Krizsan K."/>
            <person name="Kiss B."/>
            <person name="Hess J."/>
            <person name="Varga T."/>
            <person name="Slot J."/>
            <person name="Riley R."/>
            <person name="Boka B."/>
            <person name="Rigling D."/>
            <person name="Barry K."/>
            <person name="Lee J."/>
            <person name="Mihaltcheva S."/>
            <person name="LaButti K."/>
            <person name="Lipzen A."/>
            <person name="Waldron R."/>
            <person name="Moloney N.M."/>
            <person name="Sperisen C."/>
            <person name="Kredics L."/>
            <person name="Vagvoelgyi C."/>
            <person name="Patrignani A."/>
            <person name="Fitzpatrick D."/>
            <person name="Nagy I."/>
            <person name="Doyle S."/>
            <person name="Anderson J.B."/>
            <person name="Grigoriev I.V."/>
            <person name="Gueldener U."/>
            <person name="Muensterkoetter M."/>
            <person name="Nagy L.G."/>
        </authorList>
    </citation>
    <scope>NUCLEOTIDE SEQUENCE [LARGE SCALE GENOMIC DNA]</scope>
    <source>
        <strain evidence="3">C18/9</strain>
    </source>
</reference>